<dbReference type="AlphaFoldDB" id="A0AAD4XU22"/>
<sequence length="137" mass="14925">PKIVTRSRCRQKKSRASRNPNLVNTPGAMSRKVRMESRRRSSRAIMNVKYTYDDSSSADSPSDFVAPLRKNIESESPHSSAMGGYSENPLEDDPPTVVPAVDLGIPFSRDDLAGHADIPAPITTAPFPPPTGMKFAV</sequence>
<dbReference type="EMBL" id="JAJJMB010004025">
    <property type="protein sequence ID" value="KAI3944640.1"/>
    <property type="molecule type" value="Genomic_DNA"/>
</dbReference>
<comment type="caution">
    <text evidence="2">The sequence shown here is derived from an EMBL/GenBank/DDBJ whole genome shotgun (WGS) entry which is preliminary data.</text>
</comment>
<name>A0AAD4XU22_9MAGN</name>
<feature type="compositionally biased region" description="Basic residues" evidence="1">
    <location>
        <begin position="1"/>
        <end position="16"/>
    </location>
</feature>
<feature type="region of interest" description="Disordered" evidence="1">
    <location>
        <begin position="70"/>
        <end position="137"/>
    </location>
</feature>
<evidence type="ECO:0000313" key="2">
    <source>
        <dbReference type="EMBL" id="KAI3944640.1"/>
    </source>
</evidence>
<evidence type="ECO:0000313" key="3">
    <source>
        <dbReference type="Proteomes" id="UP001202328"/>
    </source>
</evidence>
<feature type="region of interest" description="Disordered" evidence="1">
    <location>
        <begin position="1"/>
        <end position="40"/>
    </location>
</feature>
<proteinExistence type="predicted"/>
<keyword evidence="3" id="KW-1185">Reference proteome</keyword>
<feature type="non-terminal residue" evidence="2">
    <location>
        <position position="1"/>
    </location>
</feature>
<evidence type="ECO:0000256" key="1">
    <source>
        <dbReference type="SAM" id="MobiDB-lite"/>
    </source>
</evidence>
<reference evidence="2" key="1">
    <citation type="submission" date="2022-04" db="EMBL/GenBank/DDBJ databases">
        <title>A functionally conserved STORR gene fusion in Papaver species that diverged 16.8 million years ago.</title>
        <authorList>
            <person name="Catania T."/>
        </authorList>
    </citation>
    <scope>NUCLEOTIDE SEQUENCE</scope>
    <source>
        <strain evidence="2">S-188037</strain>
    </source>
</reference>
<dbReference type="Proteomes" id="UP001202328">
    <property type="component" value="Unassembled WGS sequence"/>
</dbReference>
<gene>
    <name evidence="2" type="ORF">MKW98_021098</name>
</gene>
<organism evidence="2 3">
    <name type="scientific">Papaver atlanticum</name>
    <dbReference type="NCBI Taxonomy" id="357466"/>
    <lineage>
        <taxon>Eukaryota</taxon>
        <taxon>Viridiplantae</taxon>
        <taxon>Streptophyta</taxon>
        <taxon>Embryophyta</taxon>
        <taxon>Tracheophyta</taxon>
        <taxon>Spermatophyta</taxon>
        <taxon>Magnoliopsida</taxon>
        <taxon>Ranunculales</taxon>
        <taxon>Papaveraceae</taxon>
        <taxon>Papaveroideae</taxon>
        <taxon>Papaver</taxon>
    </lineage>
</organism>
<protein>
    <submittedName>
        <fullName evidence="2">Uncharacterized protein</fullName>
    </submittedName>
</protein>
<accession>A0AAD4XU22</accession>